<reference evidence="1" key="1">
    <citation type="submission" date="2012-10" db="EMBL/GenBank/DDBJ databases">
        <authorList>
            <person name="Harkins D.M."/>
            <person name="Durkin A.S."/>
            <person name="Brinkac L.M."/>
            <person name="Selengut J.D."/>
            <person name="Sanka R."/>
            <person name="DePew J."/>
            <person name="Purushe J."/>
            <person name="Picardeau M."/>
            <person name="Werts C."/>
            <person name="Goarant C."/>
            <person name="Vinetz J.M."/>
            <person name="Sutton G.G."/>
            <person name="Nelson W.C."/>
            <person name="Fouts D.E."/>
        </authorList>
    </citation>
    <scope>NUCLEOTIDE SEQUENCE [LARGE SCALE GENOMIC DNA]</scope>
    <source>
        <strain evidence="1">200802841</strain>
    </source>
</reference>
<dbReference type="AlphaFoldDB" id="A0A828Y8M8"/>
<accession>A0A828Y8M8</accession>
<organism evidence="1 2">
    <name type="scientific">Leptospira kirschneri str. 200802841</name>
    <dbReference type="NCBI Taxonomy" id="1193047"/>
    <lineage>
        <taxon>Bacteria</taxon>
        <taxon>Pseudomonadati</taxon>
        <taxon>Spirochaetota</taxon>
        <taxon>Spirochaetia</taxon>
        <taxon>Leptospirales</taxon>
        <taxon>Leptospiraceae</taxon>
        <taxon>Leptospira</taxon>
    </lineage>
</organism>
<sequence>MNRVKKIHIYKRFFPFVLMTKRKKINFNNFNTIPDKYLRLYNENTKFGNS</sequence>
<proteinExistence type="predicted"/>
<comment type="caution">
    <text evidence="1">The sequence shown here is derived from an EMBL/GenBank/DDBJ whole genome shotgun (WGS) entry which is preliminary data.</text>
</comment>
<dbReference type="Proteomes" id="UP000006339">
    <property type="component" value="Unassembled WGS sequence"/>
</dbReference>
<evidence type="ECO:0000313" key="1">
    <source>
        <dbReference type="EMBL" id="EKO53823.1"/>
    </source>
</evidence>
<gene>
    <name evidence="1" type="ORF">LEP1GSC131_3069</name>
</gene>
<keyword evidence="2" id="KW-1185">Reference proteome</keyword>
<protein>
    <submittedName>
        <fullName evidence="1">Uncharacterized protein</fullName>
    </submittedName>
</protein>
<evidence type="ECO:0000313" key="2">
    <source>
        <dbReference type="Proteomes" id="UP000006339"/>
    </source>
</evidence>
<name>A0A828Y8M8_9LEPT</name>
<dbReference type="EMBL" id="AKWH02000004">
    <property type="protein sequence ID" value="EKO53823.1"/>
    <property type="molecule type" value="Genomic_DNA"/>
</dbReference>